<keyword evidence="3" id="KW-1185">Reference proteome</keyword>
<organism evidence="2 3">
    <name type="scientific">Tetrabaena socialis</name>
    <dbReference type="NCBI Taxonomy" id="47790"/>
    <lineage>
        <taxon>Eukaryota</taxon>
        <taxon>Viridiplantae</taxon>
        <taxon>Chlorophyta</taxon>
        <taxon>core chlorophytes</taxon>
        <taxon>Chlorophyceae</taxon>
        <taxon>CS clade</taxon>
        <taxon>Chlamydomonadales</taxon>
        <taxon>Tetrabaenaceae</taxon>
        <taxon>Tetrabaena</taxon>
    </lineage>
</organism>
<reference evidence="2 3" key="1">
    <citation type="journal article" date="2017" name="Mol. Biol. Evol.">
        <title>The 4-celled Tetrabaena socialis nuclear genome reveals the essential components for genetic control of cell number at the origin of multicellularity in the volvocine lineage.</title>
        <authorList>
            <person name="Featherston J."/>
            <person name="Arakaki Y."/>
            <person name="Hanschen E.R."/>
            <person name="Ferris P.J."/>
            <person name="Michod R.E."/>
            <person name="Olson B.J.S.C."/>
            <person name="Nozaki H."/>
            <person name="Durand P.M."/>
        </authorList>
    </citation>
    <scope>NUCLEOTIDE SEQUENCE [LARGE SCALE GENOMIC DNA]</scope>
    <source>
        <strain evidence="2 3">NIES-571</strain>
    </source>
</reference>
<protein>
    <recommendedName>
        <fullName evidence="1">Polysaccharide pyruvyl transferase domain-containing protein</fullName>
    </recommendedName>
</protein>
<gene>
    <name evidence="2" type="ORF">TSOC_014897</name>
</gene>
<dbReference type="AlphaFoldDB" id="A0A2J7ZGH8"/>
<dbReference type="Proteomes" id="UP000236333">
    <property type="component" value="Unassembled WGS sequence"/>
</dbReference>
<comment type="caution">
    <text evidence="2">The sequence shown here is derived from an EMBL/GenBank/DDBJ whole genome shotgun (WGS) entry which is preliminary data.</text>
</comment>
<evidence type="ECO:0000259" key="1">
    <source>
        <dbReference type="Pfam" id="PF04230"/>
    </source>
</evidence>
<dbReference type="InterPro" id="IPR007345">
    <property type="entry name" value="Polysacch_pyruvyl_Trfase"/>
</dbReference>
<accession>A0A2J7ZGH8</accession>
<proteinExistence type="predicted"/>
<feature type="non-terminal residue" evidence="2">
    <location>
        <position position="304"/>
    </location>
</feature>
<evidence type="ECO:0000313" key="3">
    <source>
        <dbReference type="Proteomes" id="UP000236333"/>
    </source>
</evidence>
<name>A0A2J7ZGH8_9CHLO</name>
<dbReference type="OrthoDB" id="2123171at2759"/>
<evidence type="ECO:0000313" key="2">
    <source>
        <dbReference type="EMBL" id="PNG99329.1"/>
    </source>
</evidence>
<sequence length="304" mass="33951">MISRVLVLGFYDRDNAGDELYKLVLPNILAHGLGPISELISESLTLSEFEFKSMDDASAQSLLDVDVLICGGGDIINSYFMSKLQSLLSDFTGRVYALSVGIPYPADAHYLHMFDHVFVRSRMDFSIASKEIGTRNVTYLPDAAMSLVLGKSVESRPGTGTMTRTRTRTSIGICLAQPAFFENPHSVEILDAMVTAICSLATDLPLEVHLISMNQTPSNESESDLVVNRVLQDKLVARAVRTIFPRHLRRPIEIYDYLARNVDVMISMRYHSVIFAVSLHKPVVVLYCSPKVDKVIQDFRMQID</sequence>
<feature type="domain" description="Polysaccharide pyruvyl transferase" evidence="1">
    <location>
        <begin position="53"/>
        <end position="289"/>
    </location>
</feature>
<dbReference type="Pfam" id="PF04230">
    <property type="entry name" value="PS_pyruv_trans"/>
    <property type="match status" value="1"/>
</dbReference>
<dbReference type="EMBL" id="PGGS01003262">
    <property type="protein sequence ID" value="PNG99329.1"/>
    <property type="molecule type" value="Genomic_DNA"/>
</dbReference>